<dbReference type="AlphaFoldDB" id="A0A3N1PJB0"/>
<dbReference type="PANTHER" id="PTHR34875:SF6">
    <property type="entry name" value="UPF0237 PROTEIN MJ1558"/>
    <property type="match status" value="1"/>
</dbReference>
<dbReference type="Gene3D" id="3.30.70.260">
    <property type="match status" value="2"/>
</dbReference>
<keyword evidence="1" id="KW-0804">Transcription</keyword>
<dbReference type="InterPro" id="IPR016867">
    <property type="entry name" value="GcvR"/>
</dbReference>
<keyword evidence="1" id="KW-0963">Cytoplasm</keyword>
<comment type="caution">
    <text evidence="3">The sequence shown here is derived from an EMBL/GenBank/DDBJ whole genome shotgun (WGS) entry which is preliminary data.</text>
</comment>
<evidence type="ECO:0000313" key="4">
    <source>
        <dbReference type="Proteomes" id="UP000268033"/>
    </source>
</evidence>
<dbReference type="RefSeq" id="WP_123421090.1">
    <property type="nucleotide sequence ID" value="NZ_RJUL01000003.1"/>
</dbReference>
<dbReference type="PROSITE" id="PS51671">
    <property type="entry name" value="ACT"/>
    <property type="match status" value="1"/>
</dbReference>
<dbReference type="SUPFAM" id="SSF55021">
    <property type="entry name" value="ACT-like"/>
    <property type="match status" value="2"/>
</dbReference>
<reference evidence="3 4" key="1">
    <citation type="submission" date="2018-11" db="EMBL/GenBank/DDBJ databases">
        <title>Genomic Encyclopedia of Type Strains, Phase IV (KMG-IV): sequencing the most valuable type-strain genomes for metagenomic binning, comparative biology and taxonomic classification.</title>
        <authorList>
            <person name="Goeker M."/>
        </authorList>
    </citation>
    <scope>NUCLEOTIDE SEQUENCE [LARGE SCALE GENOMIC DNA]</scope>
    <source>
        <strain evidence="3 4">DSM 21945</strain>
    </source>
</reference>
<dbReference type="PANTHER" id="PTHR34875">
    <property type="entry name" value="UPF0237 PROTEIN MJ1558"/>
    <property type="match status" value="1"/>
</dbReference>
<dbReference type="InterPro" id="IPR050990">
    <property type="entry name" value="UPF0237/GcvR_regulator"/>
</dbReference>
<dbReference type="Proteomes" id="UP000268033">
    <property type="component" value="Unassembled WGS sequence"/>
</dbReference>
<protein>
    <recommendedName>
        <fullName evidence="1">Glycine cleavage system transcriptional repressor</fullName>
    </recommendedName>
</protein>
<dbReference type="Pfam" id="PF13740">
    <property type="entry name" value="ACT_6"/>
    <property type="match status" value="1"/>
</dbReference>
<sequence>MRHLALCVFGPDKPGIVEKLSRLVFEHQGSWFGASLAHLAGRFAGIVDVKIPEEHYIAFAAALQDIEDLDIRIAEGGLLPSASADSHDCQLSLVANDRTGIVHELTSTLSRLGVNIEEMTTKCRPAHNYGELFIAKARLRVPKDVTHEQIRELLEACGDDWMLELDEPSVT</sequence>
<dbReference type="GO" id="GO:0006355">
    <property type="term" value="P:regulation of DNA-templated transcription"/>
    <property type="evidence" value="ECO:0007669"/>
    <property type="project" value="UniProtKB-UniRule"/>
</dbReference>
<comment type="subcellular location">
    <subcellularLocation>
        <location evidence="1">Cytoplasm</location>
    </subcellularLocation>
</comment>
<evidence type="ECO:0000259" key="2">
    <source>
        <dbReference type="PROSITE" id="PS51671"/>
    </source>
</evidence>
<keyword evidence="4" id="KW-1185">Reference proteome</keyword>
<dbReference type="CDD" id="cd04869">
    <property type="entry name" value="ACT_GcvR_2"/>
    <property type="match status" value="1"/>
</dbReference>
<dbReference type="GO" id="GO:0005737">
    <property type="term" value="C:cytoplasm"/>
    <property type="evidence" value="ECO:0007669"/>
    <property type="project" value="UniProtKB-SubCell"/>
</dbReference>
<dbReference type="InterPro" id="IPR002912">
    <property type="entry name" value="ACT_dom"/>
</dbReference>
<dbReference type="InterPro" id="IPR045865">
    <property type="entry name" value="ACT-like_dom_sf"/>
</dbReference>
<dbReference type="PIRSF" id="PIRSF028103">
    <property type="entry name" value="GcvR"/>
    <property type="match status" value="1"/>
</dbReference>
<proteinExistence type="predicted"/>
<dbReference type="STRING" id="584787.GCA_001247655_00130"/>
<organism evidence="3 4">
    <name type="scientific">Gallaecimonas pentaromativorans</name>
    <dbReference type="NCBI Taxonomy" id="584787"/>
    <lineage>
        <taxon>Bacteria</taxon>
        <taxon>Pseudomonadati</taxon>
        <taxon>Pseudomonadota</taxon>
        <taxon>Gammaproteobacteria</taxon>
        <taxon>Enterobacterales</taxon>
        <taxon>Gallaecimonadaceae</taxon>
        <taxon>Gallaecimonas</taxon>
    </lineage>
</organism>
<evidence type="ECO:0000256" key="1">
    <source>
        <dbReference type="PIRNR" id="PIRNR028103"/>
    </source>
</evidence>
<accession>A0A3N1PJB0</accession>
<feature type="domain" description="ACT" evidence="2">
    <location>
        <begin position="90"/>
        <end position="168"/>
    </location>
</feature>
<gene>
    <name evidence="3" type="ORF">EDC28_103276</name>
</gene>
<dbReference type="EMBL" id="RJUL01000003">
    <property type="protein sequence ID" value="ROQ28683.1"/>
    <property type="molecule type" value="Genomic_DNA"/>
</dbReference>
<name>A0A3N1PJB0_9GAMM</name>
<evidence type="ECO:0000313" key="3">
    <source>
        <dbReference type="EMBL" id="ROQ28683.1"/>
    </source>
</evidence>
<keyword evidence="1" id="KW-0678">Repressor</keyword>